<organism evidence="2 3">
    <name type="scientific">Flavobacterium muglaense</name>
    <dbReference type="NCBI Taxonomy" id="2764716"/>
    <lineage>
        <taxon>Bacteria</taxon>
        <taxon>Pseudomonadati</taxon>
        <taxon>Bacteroidota</taxon>
        <taxon>Flavobacteriia</taxon>
        <taxon>Flavobacteriales</taxon>
        <taxon>Flavobacteriaceae</taxon>
        <taxon>Flavobacterium</taxon>
    </lineage>
</organism>
<dbReference type="EMBL" id="JACRUL010000033">
    <property type="protein sequence ID" value="MBC5845260.1"/>
    <property type="molecule type" value="Genomic_DNA"/>
</dbReference>
<keyword evidence="3" id="KW-1185">Reference proteome</keyword>
<name>A0A923SG73_9FLAO</name>
<protein>
    <submittedName>
        <fullName evidence="2">Uncharacterized protein</fullName>
    </submittedName>
</protein>
<proteinExistence type="predicted"/>
<keyword evidence="1" id="KW-1133">Transmembrane helix</keyword>
<reference evidence="2 3" key="1">
    <citation type="submission" date="2020-08" db="EMBL/GenBank/DDBJ databases">
        <title>Description of novel Flavobacterium F-392 isolate.</title>
        <authorList>
            <person name="Saticioglu I.B."/>
            <person name="Duman M."/>
            <person name="Altun S."/>
        </authorList>
    </citation>
    <scope>NUCLEOTIDE SEQUENCE [LARGE SCALE GENOMIC DNA]</scope>
    <source>
        <strain evidence="2 3">F-392</strain>
    </source>
</reference>
<dbReference type="Proteomes" id="UP000641454">
    <property type="component" value="Unassembled WGS sequence"/>
</dbReference>
<evidence type="ECO:0000256" key="1">
    <source>
        <dbReference type="SAM" id="Phobius"/>
    </source>
</evidence>
<feature type="transmembrane region" description="Helical" evidence="1">
    <location>
        <begin position="50"/>
        <end position="72"/>
    </location>
</feature>
<evidence type="ECO:0000313" key="2">
    <source>
        <dbReference type="EMBL" id="MBC5845260.1"/>
    </source>
</evidence>
<keyword evidence="1" id="KW-0812">Transmembrane</keyword>
<comment type="caution">
    <text evidence="2">The sequence shown here is derived from an EMBL/GenBank/DDBJ whole genome shotgun (WGS) entry which is preliminary data.</text>
</comment>
<sequence length="78" mass="8611">MLVAVLFVGCADSKKININGKDVIVEPYGWMNEAEMKNDSVIYKVNTGNVVWSVIGVETVIVPIILTGNSLYEPVRKK</sequence>
<evidence type="ECO:0000313" key="3">
    <source>
        <dbReference type="Proteomes" id="UP000641454"/>
    </source>
</evidence>
<gene>
    <name evidence="2" type="ORF">H8R25_12535</name>
</gene>
<keyword evidence="1" id="KW-0472">Membrane</keyword>
<accession>A0A923SG73</accession>
<dbReference type="AlphaFoldDB" id="A0A923SG73"/>